<evidence type="ECO:0000313" key="4">
    <source>
        <dbReference type="Proteomes" id="UP000001593"/>
    </source>
</evidence>
<name>A7S195_NEMVE</name>
<dbReference type="KEGG" id="nve:5514472"/>
<dbReference type="InParanoid" id="A7S195"/>
<dbReference type="SUPFAM" id="SSF57302">
    <property type="entry name" value="Snake toxin-like"/>
    <property type="match status" value="1"/>
</dbReference>
<keyword evidence="4" id="KW-1185">Reference proteome</keyword>
<evidence type="ECO:0000313" key="3">
    <source>
        <dbReference type="EMBL" id="EDO42560.1"/>
    </source>
</evidence>
<organism evidence="3 4">
    <name type="scientific">Nematostella vectensis</name>
    <name type="common">Starlet sea anemone</name>
    <dbReference type="NCBI Taxonomy" id="45351"/>
    <lineage>
        <taxon>Eukaryota</taxon>
        <taxon>Metazoa</taxon>
        <taxon>Cnidaria</taxon>
        <taxon>Anthozoa</taxon>
        <taxon>Hexacorallia</taxon>
        <taxon>Actiniaria</taxon>
        <taxon>Edwardsiidae</taxon>
        <taxon>Nematostella</taxon>
    </lineage>
</organism>
<feature type="chain" id="PRO_5002714656" evidence="2">
    <location>
        <begin position="22"/>
        <end position="177"/>
    </location>
</feature>
<dbReference type="EMBL" id="DS469563">
    <property type="protein sequence ID" value="EDO42560.1"/>
    <property type="molecule type" value="Genomic_DNA"/>
</dbReference>
<keyword evidence="1" id="KW-0812">Transmembrane</keyword>
<dbReference type="Proteomes" id="UP000001593">
    <property type="component" value="Unassembled WGS sequence"/>
</dbReference>
<dbReference type="OMA" id="QILCEDS"/>
<feature type="transmembrane region" description="Helical" evidence="1">
    <location>
        <begin position="159"/>
        <end position="176"/>
    </location>
</feature>
<dbReference type="AlphaFoldDB" id="A7S195"/>
<proteinExistence type="predicted"/>
<keyword evidence="2" id="KW-0732">Signal</keyword>
<dbReference type="InterPro" id="IPR045860">
    <property type="entry name" value="Snake_toxin-like_sf"/>
</dbReference>
<feature type="signal peptide" evidence="2">
    <location>
        <begin position="1"/>
        <end position="21"/>
    </location>
</feature>
<sequence length="177" mass="19637">MPRLMTAWFLACVLFVSFSLGLSIICHVCDPLKDTECLPNSKTIDCKMDQELGHAFDSCYTLQLVFSDAMGNFTYEEKNCSIRDGCQDLRNSMCQNFNETSKGLVKSCKIDCCAGDFCNGGKPDFSKNYGKTTRYPGNFPTTKPQVLAISHGFGCRCSAPLWTVLLLIAALLFNEMS</sequence>
<accession>A7S195</accession>
<reference evidence="3 4" key="1">
    <citation type="journal article" date="2007" name="Science">
        <title>Sea anemone genome reveals ancestral eumetazoan gene repertoire and genomic organization.</title>
        <authorList>
            <person name="Putnam N.H."/>
            <person name="Srivastava M."/>
            <person name="Hellsten U."/>
            <person name="Dirks B."/>
            <person name="Chapman J."/>
            <person name="Salamov A."/>
            <person name="Terry A."/>
            <person name="Shapiro H."/>
            <person name="Lindquist E."/>
            <person name="Kapitonov V.V."/>
            <person name="Jurka J."/>
            <person name="Genikhovich G."/>
            <person name="Grigoriev I.V."/>
            <person name="Lucas S.M."/>
            <person name="Steele R.E."/>
            <person name="Finnerty J.R."/>
            <person name="Technau U."/>
            <person name="Martindale M.Q."/>
            <person name="Rokhsar D.S."/>
        </authorList>
    </citation>
    <scope>NUCLEOTIDE SEQUENCE [LARGE SCALE GENOMIC DNA]</scope>
    <source>
        <strain evidence="4">CH2 X CH6</strain>
    </source>
</reference>
<keyword evidence="1" id="KW-1133">Transmembrane helix</keyword>
<dbReference type="OrthoDB" id="10283751at2759"/>
<protein>
    <submittedName>
        <fullName evidence="3">Uncharacterized protein</fullName>
    </submittedName>
</protein>
<keyword evidence="1" id="KW-0472">Membrane</keyword>
<evidence type="ECO:0000256" key="2">
    <source>
        <dbReference type="SAM" id="SignalP"/>
    </source>
</evidence>
<evidence type="ECO:0000256" key="1">
    <source>
        <dbReference type="SAM" id="Phobius"/>
    </source>
</evidence>
<gene>
    <name evidence="3" type="ORF">NEMVEDRAFT_v1g242145</name>
</gene>
<dbReference type="HOGENOM" id="CLU_1519653_0_0_1"/>